<evidence type="ECO:0000256" key="1">
    <source>
        <dbReference type="SAM" id="MobiDB-lite"/>
    </source>
</evidence>
<geneLocation type="plasmid" evidence="3 4">
    <name>pYptb32953</name>
</geneLocation>
<dbReference type="SUPFAM" id="SSF53955">
    <property type="entry name" value="Lysozyme-like"/>
    <property type="match status" value="1"/>
</dbReference>
<gene>
    <name evidence="3" type="primary">triA</name>
    <name evidence="3" type="ordered locus">pYptb0004</name>
</gene>
<dbReference type="Proteomes" id="UP000001011">
    <property type="component" value="Plasmid pYptb32953"/>
</dbReference>
<sequence length="205" mass="22415">MLSTAAFLSLALQCASTVHPDTAQDIARIESGFNPYAIGVVGQKKGLFPTNKEDALKHVKRLRVEGKNFSVGLMQINQANFKQYGVDAAALFTPCVNLSVFEKIITDCYQRGKTLKRALSCYYSGNFVVGQKKESEFGSTSYTERAGYTPAPRYVVPSTKTDKANTSPDKAESPAPSTTPKTRRIVYPSQLVRGEFVDLTALNGE</sequence>
<dbReference type="InterPro" id="IPR023346">
    <property type="entry name" value="Lysozyme-like_dom_sf"/>
</dbReference>
<dbReference type="PATRIC" id="fig|273123.14.peg.4527"/>
<dbReference type="CDD" id="cd16892">
    <property type="entry name" value="LT_VirB1-like"/>
    <property type="match status" value="1"/>
</dbReference>
<accession>Q663F0</accession>
<keyword evidence="3" id="KW-0614">Plasmid</keyword>
<dbReference type="KEGG" id="yps:pYptb0004"/>
<evidence type="ECO:0000313" key="4">
    <source>
        <dbReference type="Proteomes" id="UP000001011"/>
    </source>
</evidence>
<dbReference type="AlphaFoldDB" id="Q663F0"/>
<evidence type="ECO:0000259" key="2">
    <source>
        <dbReference type="Pfam" id="PF01464"/>
    </source>
</evidence>
<proteinExistence type="predicted"/>
<organism evidence="3 4">
    <name type="scientific">Yersinia pseudotuberculosis serotype I (strain IP32953)</name>
    <dbReference type="NCBI Taxonomy" id="273123"/>
    <lineage>
        <taxon>Bacteria</taxon>
        <taxon>Pseudomonadati</taxon>
        <taxon>Pseudomonadota</taxon>
        <taxon>Gammaproteobacteria</taxon>
        <taxon>Enterobacterales</taxon>
        <taxon>Yersiniaceae</taxon>
        <taxon>Yersinia</taxon>
    </lineage>
</organism>
<dbReference type="InterPro" id="IPR008258">
    <property type="entry name" value="Transglycosylase_SLT_dom_1"/>
</dbReference>
<dbReference type="EMBL" id="BX936400">
    <property type="protein sequence ID" value="CAF25446.1"/>
    <property type="molecule type" value="Genomic_DNA"/>
</dbReference>
<dbReference type="KEGG" id="ypo:BZ17_4288"/>
<reference evidence="3 4" key="1">
    <citation type="journal article" date="2004" name="Proc. Natl. Acad. Sci. U.S.A.">
        <title>Insights into the evolution of Yersinia pestis through whole-genome comparison with Yersinia pseudotuberculosis.</title>
        <authorList>
            <person name="Chain P.S.G."/>
            <person name="Carniel E."/>
            <person name="Larimer F.W."/>
            <person name="Lamerdin J."/>
            <person name="Stoutland P.O."/>
            <person name="Regala W.M."/>
            <person name="Georgescu A.M."/>
            <person name="Vergez L.M."/>
            <person name="Land M.L."/>
            <person name="Motin V.L."/>
            <person name="Brubaker R.R."/>
            <person name="Fowler J."/>
            <person name="Hinnebusch J."/>
            <person name="Marceau M."/>
            <person name="Medigue C."/>
            <person name="Simonet M."/>
            <person name="Chenal-Francisque V."/>
            <person name="Souza B."/>
            <person name="Dacheux D."/>
            <person name="Elliott J.M."/>
            <person name="Derbise A."/>
            <person name="Hauser L.J."/>
            <person name="Garcia E."/>
        </authorList>
    </citation>
    <scope>NUCLEOTIDE SEQUENCE [LARGE SCALE GENOMIC DNA]</scope>
    <source>
        <strain evidence="4">IP32953</strain>
        <plasmid evidence="4">Plasmid pYptb32953</plasmid>
    </source>
</reference>
<protein>
    <submittedName>
        <fullName evidence="3">TriA protein</fullName>
    </submittedName>
</protein>
<evidence type="ECO:0000313" key="3">
    <source>
        <dbReference type="EMBL" id="CAF25446.1"/>
    </source>
</evidence>
<feature type="region of interest" description="Disordered" evidence="1">
    <location>
        <begin position="152"/>
        <end position="184"/>
    </location>
</feature>
<dbReference type="Gene3D" id="1.10.530.10">
    <property type="match status" value="1"/>
</dbReference>
<dbReference type="RefSeq" id="WP_011191400.1">
    <property type="nucleotide sequence ID" value="NC_006154.1"/>
</dbReference>
<name>Q663F0_YERPS</name>
<dbReference type="Pfam" id="PF01464">
    <property type="entry name" value="SLT"/>
    <property type="match status" value="1"/>
</dbReference>
<feature type="domain" description="Transglycosylase SLT" evidence="2">
    <location>
        <begin position="12"/>
        <end position="136"/>
    </location>
</feature>